<evidence type="ECO:0000313" key="1">
    <source>
        <dbReference type="EMBL" id="KAL2816562.1"/>
    </source>
</evidence>
<keyword evidence="2" id="KW-1185">Reference proteome</keyword>
<evidence type="ECO:0000313" key="2">
    <source>
        <dbReference type="Proteomes" id="UP001610334"/>
    </source>
</evidence>
<dbReference type="Proteomes" id="UP001610334">
    <property type="component" value="Unassembled WGS sequence"/>
</dbReference>
<organism evidence="1 2">
    <name type="scientific">Aspergillus granulosus</name>
    <dbReference type="NCBI Taxonomy" id="176169"/>
    <lineage>
        <taxon>Eukaryota</taxon>
        <taxon>Fungi</taxon>
        <taxon>Dikarya</taxon>
        <taxon>Ascomycota</taxon>
        <taxon>Pezizomycotina</taxon>
        <taxon>Eurotiomycetes</taxon>
        <taxon>Eurotiomycetidae</taxon>
        <taxon>Eurotiales</taxon>
        <taxon>Aspergillaceae</taxon>
        <taxon>Aspergillus</taxon>
        <taxon>Aspergillus subgen. Nidulantes</taxon>
    </lineage>
</organism>
<reference evidence="1 2" key="1">
    <citation type="submission" date="2024-07" db="EMBL/GenBank/DDBJ databases">
        <title>Section-level genome sequencing and comparative genomics of Aspergillus sections Usti and Cavernicolus.</title>
        <authorList>
            <consortium name="Lawrence Berkeley National Laboratory"/>
            <person name="Nybo J.L."/>
            <person name="Vesth T.C."/>
            <person name="Theobald S."/>
            <person name="Frisvad J.C."/>
            <person name="Larsen T.O."/>
            <person name="Kjaerboelling I."/>
            <person name="Rothschild-Mancinelli K."/>
            <person name="Lyhne E.K."/>
            <person name="Kogle M.E."/>
            <person name="Barry K."/>
            <person name="Clum A."/>
            <person name="Na H."/>
            <person name="Ledsgaard L."/>
            <person name="Lin J."/>
            <person name="Lipzen A."/>
            <person name="Kuo A."/>
            <person name="Riley R."/>
            <person name="Mondo S."/>
            <person name="Labutti K."/>
            <person name="Haridas S."/>
            <person name="Pangalinan J."/>
            <person name="Salamov A.A."/>
            <person name="Simmons B.A."/>
            <person name="Magnuson J.K."/>
            <person name="Chen J."/>
            <person name="Drula E."/>
            <person name="Henrissat B."/>
            <person name="Wiebenga A."/>
            <person name="Lubbers R.J."/>
            <person name="Gomes A.C."/>
            <person name="Makela M.R."/>
            <person name="Stajich J."/>
            <person name="Grigoriev I.V."/>
            <person name="Mortensen U.H."/>
            <person name="De Vries R.P."/>
            <person name="Baker S.E."/>
            <person name="Andersen M.R."/>
        </authorList>
    </citation>
    <scope>NUCLEOTIDE SEQUENCE [LARGE SCALE GENOMIC DNA]</scope>
    <source>
        <strain evidence="1 2">CBS 588.65</strain>
    </source>
</reference>
<comment type="caution">
    <text evidence="1">The sequence shown here is derived from an EMBL/GenBank/DDBJ whole genome shotgun (WGS) entry which is preliminary data.</text>
</comment>
<name>A0ABR4HM51_9EURO</name>
<accession>A0ABR4HM51</accession>
<dbReference type="EMBL" id="JBFXLT010000022">
    <property type="protein sequence ID" value="KAL2816562.1"/>
    <property type="molecule type" value="Genomic_DNA"/>
</dbReference>
<sequence>MPRWPLVLSSIRLVRGKRISARRQHKLDANPKVLISGEPPGLAPGTVDWQKQDYVIVYFGACCRWGSSIFVESMSATLTRPHGKSIQSLALAIAITTP</sequence>
<gene>
    <name evidence="1" type="ORF">BJX63DRAFT_139221</name>
</gene>
<proteinExistence type="predicted"/>
<protein>
    <submittedName>
        <fullName evidence="1">Uncharacterized protein</fullName>
    </submittedName>
</protein>